<evidence type="ECO:0000256" key="2">
    <source>
        <dbReference type="ARBA" id="ARBA00022448"/>
    </source>
</evidence>
<evidence type="ECO:0000313" key="13">
    <source>
        <dbReference type="EMBL" id="KKB58470.1"/>
    </source>
</evidence>
<dbReference type="Pfam" id="PF07715">
    <property type="entry name" value="Plug"/>
    <property type="match status" value="1"/>
</dbReference>
<gene>
    <name evidence="13" type="ORF">HMPREF1536_01347</name>
</gene>
<evidence type="ECO:0000256" key="1">
    <source>
        <dbReference type="ARBA" id="ARBA00004571"/>
    </source>
</evidence>
<protein>
    <submittedName>
        <fullName evidence="13">SusC/RagA family TonB-linked outer membrane protein</fullName>
    </submittedName>
</protein>
<evidence type="ECO:0000256" key="6">
    <source>
        <dbReference type="ARBA" id="ARBA00023136"/>
    </source>
</evidence>
<dbReference type="SUPFAM" id="SSF56935">
    <property type="entry name" value="Porins"/>
    <property type="match status" value="1"/>
</dbReference>
<dbReference type="Proteomes" id="UP000033035">
    <property type="component" value="Unassembled WGS sequence"/>
</dbReference>
<dbReference type="Pfam" id="PF00593">
    <property type="entry name" value="TonB_dep_Rec_b-barrel"/>
    <property type="match status" value="1"/>
</dbReference>
<comment type="caution">
    <text evidence="13">The sequence shown here is derived from an EMBL/GenBank/DDBJ whole genome shotgun (WGS) entry which is preliminary data.</text>
</comment>
<dbReference type="InterPro" id="IPR023996">
    <property type="entry name" value="TonB-dep_OMP_SusC/RagA"/>
</dbReference>
<dbReference type="EMBL" id="AQHW01000009">
    <property type="protein sequence ID" value="KKB58470.1"/>
    <property type="molecule type" value="Genomic_DNA"/>
</dbReference>
<keyword evidence="3 8" id="KW-1134">Transmembrane beta strand</keyword>
<name>A0A0F5JLK2_9BACT</name>
<feature type="domain" description="TonB-dependent receptor-like beta-barrel" evidence="11">
    <location>
        <begin position="494"/>
        <end position="1064"/>
    </location>
</feature>
<evidence type="ECO:0000256" key="10">
    <source>
        <dbReference type="SAM" id="SignalP"/>
    </source>
</evidence>
<keyword evidence="10" id="KW-0732">Signal</keyword>
<dbReference type="Gene3D" id="2.170.130.10">
    <property type="entry name" value="TonB-dependent receptor, plug domain"/>
    <property type="match status" value="1"/>
</dbReference>
<sequence>MKLSTFFFFLLIMQLHAENIQSQTASVALNKEALTLNELISEIESQTDYLFIYSKSDINVSRRVKVNTPSRQVSDILNDIFSDSDITYKFANNYISLRKINEKTATGNPDPAQTKKIVVTGKVLDSFGDPVIGANIVEDNTTNGTVSDIDGNFSLSVAENGVLAVTFIGYIEQKIPVKNKTSFTIKLNEDLQKLDEVIVVGYGSMKKSDLTGSVVSLKAEEINSPNNSSLVQMMQGRAAGVVITQNSTQPGGAADVRIRGLSSVNASKTPLYVVDGFPVDNTNFYPGSGDVFDGPKKDPLNSINPSDIESMEVLKDASATAIYGSRAANGVILITTKQGKEGKAKVTLNSSFGIQTIAKRFEFLDGSEFGKVTNEMFSLYNKNPYYTNDEIAAFGKGTNWLDEVTHTGMVTNHDLSLQGGTASTKYMVSASYHLNNGIVKESSFERYSFRVNLEQKISSLFSVNISSFMSNTSDKNVAVGTRAEDTGVLSGAYTFPSNVPVRDENGKFSKNPRYALLPNPVSLLDIDDKTRSKRSMLNASLNITPTDYLFIKLQAGTDMQDSKREYYNPKTTRNGADANGIASVTATQGRSNLFEGTATFKKEFNKVHKLDIMAGYTYQDFTYEELTAKVSNFFTDYFGYNNIGIGETYSAPGTTKRMNKLLSGIARVNYNFADRYLFTATFRADGSSKFDKEHRFGYFPSFSAAWRISNEEFMKGLTSLSNMKLRLGYGETGNQDIGNNSYQNLLKKGYEYVFGNSPVTTIIPGNAGNPLLMWETAKQFNIGLDMGFLNNRVSGTLEYYQINTDNLLLQFSTPAYSGYTSQWRNAGEIINRGVEFTLNTTNIRTRNFQWETLLTVSHNKNKWNDRAGLPKPYIGASENDPVNAIYGYTYDGIWQEGDDIKNSAQPNSVPGNIRFKDIGGRDADGNFVAGPDGKINDADISYLGTPDPKVELGFGNDLTYKNWNLNIFFNARLGGKKYNQFRAYYENPVRVYEGFNAFSSVMDRWTPTNTTSQIHSGAANPYGGDMNTFYVEDASFLRLKSVRLTYNTKIQSFPLSVYVDAQNLFTITGYSGYDPEIGGTNDYNTYPACRTFMAGLRISF</sequence>
<evidence type="ECO:0000313" key="14">
    <source>
        <dbReference type="Proteomes" id="UP000033035"/>
    </source>
</evidence>
<dbReference type="RefSeq" id="WP_028727147.1">
    <property type="nucleotide sequence ID" value="NZ_AUAE01000012.1"/>
</dbReference>
<dbReference type="NCBIfam" id="TIGR04056">
    <property type="entry name" value="OMP_RagA_SusC"/>
    <property type="match status" value="1"/>
</dbReference>
<dbReference type="GO" id="GO:0009279">
    <property type="term" value="C:cell outer membrane"/>
    <property type="evidence" value="ECO:0007669"/>
    <property type="project" value="UniProtKB-SubCell"/>
</dbReference>
<dbReference type="Gene3D" id="2.40.170.20">
    <property type="entry name" value="TonB-dependent receptor, beta-barrel domain"/>
    <property type="match status" value="1"/>
</dbReference>
<evidence type="ECO:0000259" key="12">
    <source>
        <dbReference type="Pfam" id="PF07715"/>
    </source>
</evidence>
<keyword evidence="7 8" id="KW-0998">Cell outer membrane</keyword>
<dbReference type="InterPro" id="IPR023997">
    <property type="entry name" value="TonB-dep_OMP_SusC/RagA_CS"/>
</dbReference>
<comment type="subcellular location">
    <subcellularLocation>
        <location evidence="1 8">Cell outer membrane</location>
        <topology evidence="1 8">Multi-pass membrane protein</topology>
    </subcellularLocation>
</comment>
<dbReference type="Pfam" id="PF13715">
    <property type="entry name" value="CarbopepD_reg_2"/>
    <property type="match status" value="1"/>
</dbReference>
<dbReference type="FunFam" id="2.170.130.10:FF:000008">
    <property type="entry name" value="SusC/RagA family TonB-linked outer membrane protein"/>
    <property type="match status" value="1"/>
</dbReference>
<dbReference type="InterPro" id="IPR039426">
    <property type="entry name" value="TonB-dep_rcpt-like"/>
</dbReference>
<proteinExistence type="inferred from homology"/>
<feature type="chain" id="PRO_5002490251" evidence="10">
    <location>
        <begin position="18"/>
        <end position="1100"/>
    </location>
</feature>
<comment type="similarity">
    <text evidence="8 9">Belongs to the TonB-dependent receptor family.</text>
</comment>
<accession>A0A0F5JLK2</accession>
<dbReference type="InterPro" id="IPR036942">
    <property type="entry name" value="Beta-barrel_TonB_sf"/>
</dbReference>
<evidence type="ECO:0000256" key="7">
    <source>
        <dbReference type="ARBA" id="ARBA00023237"/>
    </source>
</evidence>
<organism evidence="13 14">
    <name type="scientific">Parabacteroides gordonii MS-1 = DSM 23371</name>
    <dbReference type="NCBI Taxonomy" id="1203610"/>
    <lineage>
        <taxon>Bacteria</taxon>
        <taxon>Pseudomonadati</taxon>
        <taxon>Bacteroidota</taxon>
        <taxon>Bacteroidia</taxon>
        <taxon>Bacteroidales</taxon>
        <taxon>Tannerellaceae</taxon>
        <taxon>Parabacteroides</taxon>
    </lineage>
</organism>
<dbReference type="InterPro" id="IPR008969">
    <property type="entry name" value="CarboxyPept-like_regulatory"/>
</dbReference>
<keyword evidence="5 9" id="KW-0798">TonB box</keyword>
<feature type="signal peptide" evidence="10">
    <location>
        <begin position="1"/>
        <end position="17"/>
    </location>
</feature>
<feature type="domain" description="TonB-dependent receptor plug" evidence="12">
    <location>
        <begin position="207"/>
        <end position="331"/>
    </location>
</feature>
<evidence type="ECO:0000256" key="4">
    <source>
        <dbReference type="ARBA" id="ARBA00022692"/>
    </source>
</evidence>
<dbReference type="InterPro" id="IPR012910">
    <property type="entry name" value="Plug_dom"/>
</dbReference>
<dbReference type="PROSITE" id="PS52016">
    <property type="entry name" value="TONB_DEPENDENT_REC_3"/>
    <property type="match status" value="1"/>
</dbReference>
<keyword evidence="2 8" id="KW-0813">Transport</keyword>
<dbReference type="STRING" id="1203610.HMPREF1536_01347"/>
<evidence type="ECO:0000256" key="9">
    <source>
        <dbReference type="RuleBase" id="RU003357"/>
    </source>
</evidence>
<dbReference type="SUPFAM" id="SSF49464">
    <property type="entry name" value="Carboxypeptidase regulatory domain-like"/>
    <property type="match status" value="1"/>
</dbReference>
<reference evidence="13 14" key="1">
    <citation type="submission" date="2013-04" db="EMBL/GenBank/DDBJ databases">
        <title>The Genome Sequence of Parabacteroides gordonii DSM 23371.</title>
        <authorList>
            <consortium name="The Broad Institute Genomics Platform"/>
            <person name="Earl A."/>
            <person name="Ward D."/>
            <person name="Feldgarden M."/>
            <person name="Gevers D."/>
            <person name="Martens E."/>
            <person name="Sakamoto M."/>
            <person name="Benno Y."/>
            <person name="Suzuki N."/>
            <person name="Matsunaga N."/>
            <person name="Koshihara K."/>
            <person name="Seki M."/>
            <person name="Komiya H."/>
            <person name="Walker B."/>
            <person name="Young S."/>
            <person name="Zeng Q."/>
            <person name="Gargeya S."/>
            <person name="Fitzgerald M."/>
            <person name="Haas B."/>
            <person name="Abouelleil A."/>
            <person name="Allen A.W."/>
            <person name="Alvarado L."/>
            <person name="Arachchi H.M."/>
            <person name="Berlin A.M."/>
            <person name="Chapman S.B."/>
            <person name="Gainer-Dewar J."/>
            <person name="Goldberg J."/>
            <person name="Griggs A."/>
            <person name="Gujja S."/>
            <person name="Hansen M."/>
            <person name="Howarth C."/>
            <person name="Imamovic A."/>
            <person name="Ireland A."/>
            <person name="Larimer J."/>
            <person name="McCowan C."/>
            <person name="Murphy C."/>
            <person name="Pearson M."/>
            <person name="Poon T.W."/>
            <person name="Priest M."/>
            <person name="Roberts A."/>
            <person name="Saif S."/>
            <person name="Shea T."/>
            <person name="Sisk P."/>
            <person name="Sykes S."/>
            <person name="Wortman J."/>
            <person name="Nusbaum C."/>
            <person name="Birren B."/>
        </authorList>
    </citation>
    <scope>NUCLEOTIDE SEQUENCE [LARGE SCALE GENOMIC DNA]</scope>
    <source>
        <strain evidence="13 14">MS-1</strain>
    </source>
</reference>
<dbReference type="InterPro" id="IPR000531">
    <property type="entry name" value="Beta-barrel_TonB"/>
</dbReference>
<evidence type="ECO:0000256" key="5">
    <source>
        <dbReference type="ARBA" id="ARBA00023077"/>
    </source>
</evidence>
<evidence type="ECO:0000256" key="3">
    <source>
        <dbReference type="ARBA" id="ARBA00022452"/>
    </source>
</evidence>
<keyword evidence="4 8" id="KW-0812">Transmembrane</keyword>
<evidence type="ECO:0000256" key="8">
    <source>
        <dbReference type="PROSITE-ProRule" id="PRU01360"/>
    </source>
</evidence>
<dbReference type="InterPro" id="IPR037066">
    <property type="entry name" value="Plug_dom_sf"/>
</dbReference>
<evidence type="ECO:0000259" key="11">
    <source>
        <dbReference type="Pfam" id="PF00593"/>
    </source>
</evidence>
<keyword evidence="14" id="KW-1185">Reference proteome</keyword>
<dbReference type="AlphaFoldDB" id="A0A0F5JLK2"/>
<dbReference type="HOGENOM" id="CLU_004317_0_2_10"/>
<keyword evidence="6 8" id="KW-0472">Membrane</keyword>
<dbReference type="NCBIfam" id="TIGR04057">
    <property type="entry name" value="SusC_RagA_signa"/>
    <property type="match status" value="1"/>
</dbReference>
<dbReference type="PATRIC" id="fig|1203610.3.peg.1377"/>